<gene>
    <name evidence="2" type="ORF">E2C01_002242</name>
</gene>
<dbReference type="AlphaFoldDB" id="A0A5B7CMR8"/>
<dbReference type="Proteomes" id="UP000324222">
    <property type="component" value="Unassembled WGS sequence"/>
</dbReference>
<evidence type="ECO:0000313" key="3">
    <source>
        <dbReference type="Proteomes" id="UP000324222"/>
    </source>
</evidence>
<keyword evidence="3" id="KW-1185">Reference proteome</keyword>
<proteinExistence type="predicted"/>
<organism evidence="2 3">
    <name type="scientific">Portunus trituberculatus</name>
    <name type="common">Swimming crab</name>
    <name type="synonym">Neptunus trituberculatus</name>
    <dbReference type="NCBI Taxonomy" id="210409"/>
    <lineage>
        <taxon>Eukaryota</taxon>
        <taxon>Metazoa</taxon>
        <taxon>Ecdysozoa</taxon>
        <taxon>Arthropoda</taxon>
        <taxon>Crustacea</taxon>
        <taxon>Multicrustacea</taxon>
        <taxon>Malacostraca</taxon>
        <taxon>Eumalacostraca</taxon>
        <taxon>Eucarida</taxon>
        <taxon>Decapoda</taxon>
        <taxon>Pleocyemata</taxon>
        <taxon>Brachyura</taxon>
        <taxon>Eubrachyura</taxon>
        <taxon>Portunoidea</taxon>
        <taxon>Portunidae</taxon>
        <taxon>Portuninae</taxon>
        <taxon>Portunus</taxon>
    </lineage>
</organism>
<evidence type="ECO:0000313" key="2">
    <source>
        <dbReference type="EMBL" id="MPC09626.1"/>
    </source>
</evidence>
<dbReference type="EMBL" id="VSRR010000077">
    <property type="protein sequence ID" value="MPC09626.1"/>
    <property type="molecule type" value="Genomic_DNA"/>
</dbReference>
<accession>A0A5B7CMR8</accession>
<protein>
    <submittedName>
        <fullName evidence="2">Uncharacterized protein</fullName>
    </submittedName>
</protein>
<evidence type="ECO:0000256" key="1">
    <source>
        <dbReference type="SAM" id="MobiDB-lite"/>
    </source>
</evidence>
<feature type="region of interest" description="Disordered" evidence="1">
    <location>
        <begin position="41"/>
        <end position="72"/>
    </location>
</feature>
<comment type="caution">
    <text evidence="2">The sequence shown here is derived from an EMBL/GenBank/DDBJ whole genome shotgun (WGS) entry which is preliminary data.</text>
</comment>
<name>A0A5B7CMR8_PORTR</name>
<sequence length="72" mass="7743">MSLNSSTGQAARLGSLLHETNGGVLQVGEVLVVGVVEGEDAAHRQHQHQQHAEPFTYDNHPPHAGHAFRTLV</sequence>
<reference evidence="2 3" key="1">
    <citation type="submission" date="2019-05" db="EMBL/GenBank/DDBJ databases">
        <title>Another draft genome of Portunus trituberculatus and its Hox gene families provides insights of decapod evolution.</title>
        <authorList>
            <person name="Jeong J.-H."/>
            <person name="Song I."/>
            <person name="Kim S."/>
            <person name="Choi T."/>
            <person name="Kim D."/>
            <person name="Ryu S."/>
            <person name="Kim W."/>
        </authorList>
    </citation>
    <scope>NUCLEOTIDE SEQUENCE [LARGE SCALE GENOMIC DNA]</scope>
    <source>
        <tissue evidence="2">Muscle</tissue>
    </source>
</reference>